<keyword evidence="1" id="KW-1133">Transmembrane helix</keyword>
<gene>
    <name evidence="2" type="ORF">CASFOL_035112</name>
</gene>
<comment type="caution">
    <text evidence="2">The sequence shown here is derived from an EMBL/GenBank/DDBJ whole genome shotgun (WGS) entry which is preliminary data.</text>
</comment>
<sequence length="219" mass="24158">MVISPIHLIMENEDASKNLPPLPPNNPNPPLLPLGNPIAPLLPNNTNPPLFPLSTPPPPLPPKNPPLFTLSTPSQNKPDAADRELLPARSLRSALVAHYWKRSNDIPIPTWFFALLMVFLSIILFVIKQRISNGVGLLWVVSGLILQSVFISRVLVNIFSGTIVTAELRSSLQDAMARGDLAFKKQIHLLEDAILLVITLLFFCYECTPCSGCCICVWL</sequence>
<dbReference type="AlphaFoldDB" id="A0ABD3BU14"/>
<evidence type="ECO:0000313" key="2">
    <source>
        <dbReference type="EMBL" id="KAL3620200.1"/>
    </source>
</evidence>
<feature type="transmembrane region" description="Helical" evidence="1">
    <location>
        <begin position="139"/>
        <end position="166"/>
    </location>
</feature>
<keyword evidence="1" id="KW-0472">Membrane</keyword>
<evidence type="ECO:0000256" key="1">
    <source>
        <dbReference type="SAM" id="Phobius"/>
    </source>
</evidence>
<reference evidence="3" key="1">
    <citation type="journal article" date="2024" name="IScience">
        <title>Strigolactones Initiate the Formation of Haustorium-like Structures in Castilleja.</title>
        <authorList>
            <person name="Buerger M."/>
            <person name="Peterson D."/>
            <person name="Chory J."/>
        </authorList>
    </citation>
    <scope>NUCLEOTIDE SEQUENCE [LARGE SCALE GENOMIC DNA]</scope>
</reference>
<evidence type="ECO:0000313" key="3">
    <source>
        <dbReference type="Proteomes" id="UP001632038"/>
    </source>
</evidence>
<dbReference type="EMBL" id="JAVIJP010000066">
    <property type="protein sequence ID" value="KAL3620200.1"/>
    <property type="molecule type" value="Genomic_DNA"/>
</dbReference>
<feature type="transmembrane region" description="Helical" evidence="1">
    <location>
        <begin position="108"/>
        <end position="127"/>
    </location>
</feature>
<protein>
    <recommendedName>
        <fullName evidence="4">Reticulon-like protein</fullName>
    </recommendedName>
</protein>
<feature type="transmembrane region" description="Helical" evidence="1">
    <location>
        <begin position="187"/>
        <end position="205"/>
    </location>
</feature>
<organism evidence="2 3">
    <name type="scientific">Castilleja foliolosa</name>
    <dbReference type="NCBI Taxonomy" id="1961234"/>
    <lineage>
        <taxon>Eukaryota</taxon>
        <taxon>Viridiplantae</taxon>
        <taxon>Streptophyta</taxon>
        <taxon>Embryophyta</taxon>
        <taxon>Tracheophyta</taxon>
        <taxon>Spermatophyta</taxon>
        <taxon>Magnoliopsida</taxon>
        <taxon>eudicotyledons</taxon>
        <taxon>Gunneridae</taxon>
        <taxon>Pentapetalae</taxon>
        <taxon>asterids</taxon>
        <taxon>lamiids</taxon>
        <taxon>Lamiales</taxon>
        <taxon>Orobanchaceae</taxon>
        <taxon>Pedicularideae</taxon>
        <taxon>Castillejinae</taxon>
        <taxon>Castilleja</taxon>
    </lineage>
</organism>
<keyword evidence="1" id="KW-0812">Transmembrane</keyword>
<proteinExistence type="predicted"/>
<evidence type="ECO:0008006" key="4">
    <source>
        <dbReference type="Google" id="ProtNLM"/>
    </source>
</evidence>
<keyword evidence="3" id="KW-1185">Reference proteome</keyword>
<name>A0ABD3BU14_9LAMI</name>
<accession>A0ABD3BU14</accession>
<dbReference type="Proteomes" id="UP001632038">
    <property type="component" value="Unassembled WGS sequence"/>
</dbReference>